<dbReference type="Proteomes" id="UP000243065">
    <property type="component" value="Unassembled WGS sequence"/>
</dbReference>
<dbReference type="GO" id="GO:0055085">
    <property type="term" value="P:transmembrane transport"/>
    <property type="evidence" value="ECO:0007669"/>
    <property type="project" value="UniProtKB-ARBA"/>
</dbReference>
<dbReference type="EMBL" id="CZVU01000008">
    <property type="protein sequence ID" value="CUS97673.1"/>
    <property type="molecule type" value="Genomic_DNA"/>
</dbReference>
<dbReference type="InterPro" id="IPR003439">
    <property type="entry name" value="ABC_transporter-like_ATP-bd"/>
</dbReference>
<reference evidence="6 7" key="1">
    <citation type="submission" date="2015-11" db="EMBL/GenBank/DDBJ databases">
        <authorList>
            <person name="Varghese N."/>
        </authorList>
    </citation>
    <scope>NUCLEOTIDE SEQUENCE [LARGE SCALE GENOMIC DNA]</scope>
    <source>
        <strain evidence="6 7">JGI-24</strain>
    </source>
</reference>
<dbReference type="Gene3D" id="3.40.50.300">
    <property type="entry name" value="P-loop containing nucleotide triphosphate hydrolases"/>
    <property type="match status" value="1"/>
</dbReference>
<dbReference type="InterPro" id="IPR050319">
    <property type="entry name" value="ABC_transp_ATP-bind"/>
</dbReference>
<dbReference type="PANTHER" id="PTHR43776">
    <property type="entry name" value="TRANSPORT ATP-BINDING PROTEIN"/>
    <property type="match status" value="1"/>
</dbReference>
<evidence type="ECO:0000256" key="4">
    <source>
        <dbReference type="ARBA" id="ARBA00022840"/>
    </source>
</evidence>
<dbReference type="InterPro" id="IPR003593">
    <property type="entry name" value="AAA+_ATPase"/>
</dbReference>
<dbReference type="CDD" id="cd03257">
    <property type="entry name" value="ABC_NikE_OppD_transporters"/>
    <property type="match status" value="1"/>
</dbReference>
<dbReference type="GO" id="GO:0016887">
    <property type="term" value="F:ATP hydrolysis activity"/>
    <property type="evidence" value="ECO:0007669"/>
    <property type="project" value="InterPro"/>
</dbReference>
<evidence type="ECO:0000313" key="6">
    <source>
        <dbReference type="EMBL" id="CUS97673.1"/>
    </source>
</evidence>
<proteinExistence type="inferred from homology"/>
<dbReference type="Pfam" id="PF00005">
    <property type="entry name" value="ABC_tran"/>
    <property type="match status" value="1"/>
</dbReference>
<keyword evidence="7" id="KW-1185">Reference proteome</keyword>
<evidence type="ECO:0000256" key="1">
    <source>
        <dbReference type="ARBA" id="ARBA00005417"/>
    </source>
</evidence>
<protein>
    <submittedName>
        <fullName evidence="6">Oligopeptide transport system ATP-binding protein</fullName>
    </submittedName>
</protein>
<dbReference type="GO" id="GO:0005524">
    <property type="term" value="F:ATP binding"/>
    <property type="evidence" value="ECO:0007669"/>
    <property type="project" value="UniProtKB-KW"/>
</dbReference>
<gene>
    <name evidence="6" type="ORF">JGI24_00313</name>
</gene>
<evidence type="ECO:0000259" key="5">
    <source>
        <dbReference type="PROSITE" id="PS50893"/>
    </source>
</evidence>
<accession>A0A656D437</accession>
<evidence type="ECO:0000256" key="3">
    <source>
        <dbReference type="ARBA" id="ARBA00022741"/>
    </source>
</evidence>
<keyword evidence="4 6" id="KW-0067">ATP-binding</keyword>
<feature type="domain" description="ABC transporter" evidence="5">
    <location>
        <begin position="4"/>
        <end position="247"/>
    </location>
</feature>
<dbReference type="SMART" id="SM00382">
    <property type="entry name" value="AAA"/>
    <property type="match status" value="1"/>
</dbReference>
<sequence length="259" mass="29424">MEKIRVRNLKKYFKVGGGLIKAVDGVDFSINEGEVYALVGESGSGKSTLGKLILKLIEPDEGEIFFNGINITRFSKEQMRPLRRKMQMIFQDPFTTFNPIYKIGNQIFESVKFHKVVEHSFVEDYVVQLMRFVALHPDILKKYPSQLSGGQLQRCAIVRAISLKPEFLICDEIVSALDVSIQVQIIELLKALKSELNLTVLFITHDIGVARRIADKVFVMRAGKIVESGIIEKIFYNPEHEYTKRLISSVLSIKTQGEN</sequence>
<dbReference type="FunFam" id="3.40.50.300:FF:000016">
    <property type="entry name" value="Oligopeptide ABC transporter ATP-binding component"/>
    <property type="match status" value="1"/>
</dbReference>
<keyword evidence="3" id="KW-0547">Nucleotide-binding</keyword>
<dbReference type="SUPFAM" id="SSF52540">
    <property type="entry name" value="P-loop containing nucleoside triphosphate hydrolases"/>
    <property type="match status" value="1"/>
</dbReference>
<evidence type="ECO:0000256" key="2">
    <source>
        <dbReference type="ARBA" id="ARBA00022448"/>
    </source>
</evidence>
<dbReference type="InterPro" id="IPR027417">
    <property type="entry name" value="P-loop_NTPase"/>
</dbReference>
<dbReference type="PANTHER" id="PTHR43776:SF7">
    <property type="entry name" value="D,D-DIPEPTIDE TRANSPORT ATP-BINDING PROTEIN DDPF-RELATED"/>
    <property type="match status" value="1"/>
</dbReference>
<evidence type="ECO:0000313" key="7">
    <source>
        <dbReference type="Proteomes" id="UP000243065"/>
    </source>
</evidence>
<keyword evidence="2" id="KW-0813">Transport</keyword>
<comment type="similarity">
    <text evidence="1">Belongs to the ABC transporter superfamily.</text>
</comment>
<organism evidence="6 7">
    <name type="scientific">Kryptobacter tengchongensis</name>
    <dbReference type="NCBI Taxonomy" id="1643429"/>
    <lineage>
        <taxon>Bacteria</taxon>
        <taxon>Pseudomonadati</taxon>
        <taxon>Candidatus Kryptoniota</taxon>
        <taxon>Candidatus Kryptobacter</taxon>
    </lineage>
</organism>
<dbReference type="AlphaFoldDB" id="A0A656D437"/>
<name>A0A656D437_KRYT1</name>
<dbReference type="PROSITE" id="PS50893">
    <property type="entry name" value="ABC_TRANSPORTER_2"/>
    <property type="match status" value="1"/>
</dbReference>
<dbReference type="OrthoDB" id="9784450at2"/>
<dbReference type="RefSeq" id="WP_072149796.1">
    <property type="nucleotide sequence ID" value="NZ_CZVU01000008.1"/>
</dbReference>